<organism evidence="2 3">
    <name type="scientific">Kribbella karoonensis</name>
    <dbReference type="NCBI Taxonomy" id="324851"/>
    <lineage>
        <taxon>Bacteria</taxon>
        <taxon>Bacillati</taxon>
        <taxon>Actinomycetota</taxon>
        <taxon>Actinomycetes</taxon>
        <taxon>Propionibacteriales</taxon>
        <taxon>Kribbellaceae</taxon>
        <taxon>Kribbella</taxon>
    </lineage>
</organism>
<evidence type="ECO:0000256" key="1">
    <source>
        <dbReference type="SAM" id="Phobius"/>
    </source>
</evidence>
<evidence type="ECO:0000313" key="2">
    <source>
        <dbReference type="EMBL" id="GAA1587579.1"/>
    </source>
</evidence>
<feature type="transmembrane region" description="Helical" evidence="1">
    <location>
        <begin position="101"/>
        <end position="125"/>
    </location>
</feature>
<sequence length="164" mass="18232">MTVMGERPAAAWTDELRRTGRVVFPLRRRWMLPLFLSQVLAVVLAVLLPLLDGAPSPGVVGALVFAAVYAVLIGIGVFRLVAQRPAVVVDHDGIRYGRRKFLPWSAIGGLGIVIGAPLERTFLVIRRDLSRKNLRLSQRNVRDLQEFRQWLGAVLVERQTSGQA</sequence>
<keyword evidence="1" id="KW-0472">Membrane</keyword>
<dbReference type="Proteomes" id="UP001500190">
    <property type="component" value="Unassembled WGS sequence"/>
</dbReference>
<evidence type="ECO:0000313" key="3">
    <source>
        <dbReference type="Proteomes" id="UP001500190"/>
    </source>
</evidence>
<reference evidence="2 3" key="1">
    <citation type="journal article" date="2019" name="Int. J. Syst. Evol. Microbiol.">
        <title>The Global Catalogue of Microorganisms (GCM) 10K type strain sequencing project: providing services to taxonomists for standard genome sequencing and annotation.</title>
        <authorList>
            <consortium name="The Broad Institute Genomics Platform"/>
            <consortium name="The Broad Institute Genome Sequencing Center for Infectious Disease"/>
            <person name="Wu L."/>
            <person name="Ma J."/>
        </authorList>
    </citation>
    <scope>NUCLEOTIDE SEQUENCE [LARGE SCALE GENOMIC DNA]</scope>
    <source>
        <strain evidence="2 3">JCM 14304</strain>
    </source>
</reference>
<protein>
    <recommendedName>
        <fullName evidence="4">PH (Pleckstrin Homology) domain-containing protein</fullName>
    </recommendedName>
</protein>
<evidence type="ECO:0008006" key="4">
    <source>
        <dbReference type="Google" id="ProtNLM"/>
    </source>
</evidence>
<feature type="transmembrane region" description="Helical" evidence="1">
    <location>
        <begin position="30"/>
        <end position="51"/>
    </location>
</feature>
<keyword evidence="1" id="KW-1133">Transmembrane helix</keyword>
<accession>A0ABN2DXI5</accession>
<comment type="caution">
    <text evidence="2">The sequence shown here is derived from an EMBL/GenBank/DDBJ whole genome shotgun (WGS) entry which is preliminary data.</text>
</comment>
<keyword evidence="3" id="KW-1185">Reference proteome</keyword>
<gene>
    <name evidence="2" type="ORF">GCM10009742_37240</name>
</gene>
<proteinExistence type="predicted"/>
<keyword evidence="1" id="KW-0812">Transmembrane</keyword>
<dbReference type="EMBL" id="BAAAND010000006">
    <property type="protein sequence ID" value="GAA1587579.1"/>
    <property type="molecule type" value="Genomic_DNA"/>
</dbReference>
<feature type="transmembrane region" description="Helical" evidence="1">
    <location>
        <begin position="58"/>
        <end position="81"/>
    </location>
</feature>
<name>A0ABN2DXI5_9ACTN</name>